<dbReference type="Proteomes" id="UP000006352">
    <property type="component" value="Unassembled WGS sequence"/>
</dbReference>
<keyword evidence="2" id="KW-1185">Reference proteome</keyword>
<dbReference type="InParanoid" id="J4GWW7"/>
<dbReference type="OrthoDB" id="2753408at2759"/>
<organism evidence="1 2">
    <name type="scientific">Fibroporia radiculosa</name>
    <dbReference type="NCBI Taxonomy" id="599839"/>
    <lineage>
        <taxon>Eukaryota</taxon>
        <taxon>Fungi</taxon>
        <taxon>Dikarya</taxon>
        <taxon>Basidiomycota</taxon>
        <taxon>Agaricomycotina</taxon>
        <taxon>Agaricomycetes</taxon>
        <taxon>Polyporales</taxon>
        <taxon>Fibroporiaceae</taxon>
        <taxon>Fibroporia</taxon>
    </lineage>
</organism>
<proteinExistence type="predicted"/>
<dbReference type="EMBL" id="HE797261">
    <property type="protein sequence ID" value="CCM06245.1"/>
    <property type="molecule type" value="Genomic_DNA"/>
</dbReference>
<protein>
    <recommendedName>
        <fullName evidence="3">Protein kinase domain-containing protein</fullName>
    </recommendedName>
</protein>
<evidence type="ECO:0000313" key="2">
    <source>
        <dbReference type="Proteomes" id="UP000006352"/>
    </source>
</evidence>
<gene>
    <name evidence="1" type="ORF">FIBRA_08494</name>
</gene>
<dbReference type="InterPro" id="IPR011009">
    <property type="entry name" value="Kinase-like_dom_sf"/>
</dbReference>
<evidence type="ECO:0000313" key="1">
    <source>
        <dbReference type="EMBL" id="CCM06245.1"/>
    </source>
</evidence>
<dbReference type="RefSeq" id="XP_012185528.1">
    <property type="nucleotide sequence ID" value="XM_012330138.1"/>
</dbReference>
<name>J4GWW7_9APHY</name>
<sequence length="579" mass="65025">MSHTHKIWIVRVDVDSAPPTVFQSEKVVFENIQDVDAVDFRRAVGAMQMLQVSAKTISLWKLNDCLPIKGVRQVLRTSLEANNYNLASIAMEGLLDTTKCPFIYSIIPTEANTGARAKRRRIEDEHDNKLRNNVREYREDFLDDRKEVAPSSAGKVHEFRRLQDRDERSFYCNRPPPATDPIPLSLLHPVFAQFADDCRYYETTDKDHLLAQALSAAMSEFYNDKEARMGRVQDIFHKVDILLTGAEIAGTEPQAQELAPNPLPCILILIYGALPLRPPSPSTILPTPPTGPHMHLAGAAWNRRPATEPLSCGLNMHDHNKNYEMRELLARHLGALKSAVRALESYCSSHRPIIASTASRLLDAPERVFPYPTSFQPFDDGPIAGGGLSGEAAFTYSHQHNGGEDGKLVFFAECASRRVCITFTKRYCMEAHRECARMGFAPRLWGFNDLPDNWKMVVMDAVDGDSYKLVFDLWPRPADLGATIREKLKEFHGRGFVHRDIRDANPMARTSPVAGESAFMLLDFDWAGRAGEARYPKNLYKGRSLWRPSRVGGGGLILADDDLEMLDCFFRQGLHAVGS</sequence>
<dbReference type="GeneID" id="24101145"/>
<dbReference type="AlphaFoldDB" id="J4GWW7"/>
<dbReference type="SUPFAM" id="SSF56112">
    <property type="entry name" value="Protein kinase-like (PK-like)"/>
    <property type="match status" value="1"/>
</dbReference>
<reference evidence="1 2" key="1">
    <citation type="journal article" date="2012" name="Appl. Environ. Microbiol.">
        <title>Short-read sequencing for genomic analysis of the brown rot fungus Fibroporia radiculosa.</title>
        <authorList>
            <person name="Tang J.D."/>
            <person name="Perkins A.D."/>
            <person name="Sonstegard T.S."/>
            <person name="Schroeder S.G."/>
            <person name="Burgess S.C."/>
            <person name="Diehl S.V."/>
        </authorList>
    </citation>
    <scope>NUCLEOTIDE SEQUENCE [LARGE SCALE GENOMIC DNA]</scope>
    <source>
        <strain evidence="1 2">TFFH 294</strain>
    </source>
</reference>
<dbReference type="HOGENOM" id="CLU_013871_4_1_1"/>
<accession>J4GWW7</accession>
<evidence type="ECO:0008006" key="3">
    <source>
        <dbReference type="Google" id="ProtNLM"/>
    </source>
</evidence>